<dbReference type="InterPro" id="IPR011990">
    <property type="entry name" value="TPR-like_helical_dom_sf"/>
</dbReference>
<dbReference type="AlphaFoldDB" id="B8LLJ0"/>
<dbReference type="InterPro" id="IPR046960">
    <property type="entry name" value="PPR_At4g14850-like_plant"/>
</dbReference>
<dbReference type="FunFam" id="1.25.40.10:FF:001093">
    <property type="entry name" value="Pentatricopeptide repeat-containing protein At2g34400"/>
    <property type="match status" value="1"/>
</dbReference>
<accession>B8LLJ0</accession>
<evidence type="ECO:0008006" key="5">
    <source>
        <dbReference type="Google" id="ProtNLM"/>
    </source>
</evidence>
<feature type="repeat" description="PPR" evidence="3">
    <location>
        <begin position="453"/>
        <end position="487"/>
    </location>
</feature>
<dbReference type="InterPro" id="IPR002885">
    <property type="entry name" value="PPR_rpt"/>
</dbReference>
<dbReference type="SUPFAM" id="SSF48452">
    <property type="entry name" value="TPR-like"/>
    <property type="match status" value="1"/>
</dbReference>
<dbReference type="GO" id="GO:0003723">
    <property type="term" value="F:RNA binding"/>
    <property type="evidence" value="ECO:0007669"/>
    <property type="project" value="InterPro"/>
</dbReference>
<reference evidence="4" key="1">
    <citation type="submission" date="2007-06" db="EMBL/GenBank/DDBJ databases">
        <title>Full length cDNA sequences from Sitka Spruce (Picea sitchensis).</title>
        <authorList>
            <person name="Ralph S.G."/>
            <person name="Chun H.E."/>
            <person name="Liao N."/>
            <person name="Ali J."/>
            <person name="Reid K."/>
            <person name="Kolosova N."/>
            <person name="Cooper N."/>
            <person name="Cullis C."/>
            <person name="Jancsik S."/>
            <person name="Moore R."/>
            <person name="Mayo M."/>
            <person name="Wagner S."/>
            <person name="Holt R.A."/>
            <person name="Jones S.J.M."/>
            <person name="Marra M.A."/>
            <person name="Ritland C.E."/>
            <person name="Ritland K."/>
            <person name="Bohlmann J."/>
        </authorList>
    </citation>
    <scope>NUCLEOTIDE SEQUENCE</scope>
    <source>
        <tissue evidence="4">Green portion of the leader tissue</tissue>
    </source>
</reference>
<dbReference type="Pfam" id="PF01535">
    <property type="entry name" value="PPR"/>
    <property type="match status" value="6"/>
</dbReference>
<evidence type="ECO:0000256" key="1">
    <source>
        <dbReference type="ARBA" id="ARBA00006643"/>
    </source>
</evidence>
<dbReference type="FunFam" id="1.25.40.10:FF:000396">
    <property type="entry name" value="Pentatricopeptide repeat-containing protein At2g36730"/>
    <property type="match status" value="1"/>
</dbReference>
<dbReference type="GO" id="GO:0048731">
    <property type="term" value="P:system development"/>
    <property type="evidence" value="ECO:0007669"/>
    <property type="project" value="UniProtKB-ARBA"/>
</dbReference>
<dbReference type="InterPro" id="IPR046848">
    <property type="entry name" value="E_motif"/>
</dbReference>
<dbReference type="FunFam" id="1.25.40.10:FF:000333">
    <property type="entry name" value="Pentatricopeptide repeat-containing protein"/>
    <property type="match status" value="1"/>
</dbReference>
<comment type="similarity">
    <text evidence="1">Belongs to the PPR family. PCMP-H subfamily.</text>
</comment>
<feature type="repeat" description="PPR" evidence="3">
    <location>
        <begin position="228"/>
        <end position="258"/>
    </location>
</feature>
<feature type="repeat" description="PPR" evidence="3">
    <location>
        <begin position="352"/>
        <end position="386"/>
    </location>
</feature>
<feature type="repeat" description="PPR" evidence="3">
    <location>
        <begin position="130"/>
        <end position="164"/>
    </location>
</feature>
<keyword evidence="2" id="KW-0677">Repeat</keyword>
<dbReference type="FunFam" id="1.25.40.10:FF:000380">
    <property type="entry name" value="Pentatricopeptide repeat-containing protein, chloroplastic"/>
    <property type="match status" value="1"/>
</dbReference>
<dbReference type="FunFam" id="1.25.40.10:FF:000125">
    <property type="entry name" value="Pentatricopeptide repeat-containing protein"/>
    <property type="match status" value="1"/>
</dbReference>
<evidence type="ECO:0000256" key="2">
    <source>
        <dbReference type="ARBA" id="ARBA00022737"/>
    </source>
</evidence>
<feature type="repeat" description="PPR" evidence="3">
    <location>
        <begin position="321"/>
        <end position="351"/>
    </location>
</feature>
<feature type="repeat" description="PPR" evidence="3">
    <location>
        <begin position="422"/>
        <end position="452"/>
    </location>
</feature>
<evidence type="ECO:0000313" key="4">
    <source>
        <dbReference type="EMBL" id="ABR16520.1"/>
    </source>
</evidence>
<dbReference type="Pfam" id="PF13041">
    <property type="entry name" value="PPR_2"/>
    <property type="match status" value="4"/>
</dbReference>
<dbReference type="PROSITE" id="PS51375">
    <property type="entry name" value="PPR"/>
    <property type="match status" value="8"/>
</dbReference>
<dbReference type="Gene3D" id="1.25.40.10">
    <property type="entry name" value="Tetratricopeptide repeat domain"/>
    <property type="match status" value="7"/>
</dbReference>
<dbReference type="NCBIfam" id="TIGR00756">
    <property type="entry name" value="PPR"/>
    <property type="match status" value="12"/>
</dbReference>
<dbReference type="EMBL" id="EF676632">
    <property type="protein sequence ID" value="ABR16520.1"/>
    <property type="molecule type" value="mRNA"/>
</dbReference>
<name>B8LLJ0_PICSI</name>
<sequence>MVLLMRPVFDIAYRIKARTNTLKTKEGTGKGNDGLVKSLCKQGRLREALHILQDMVENGIWPHSSTYDSLLQGCLNAKSLPDAKLLHAHMIQTQFECQDISLGNKLVSIYVKLGSLVEARRVFDEMPVKNVVSWTAMIAAYARHEHGQEALGFFYEMQDVGIQPNHFTFASILPACTDLEVLGEFHDEIVKGGFESNVFVGNGLVDMYAKRGCIEFARELFDKMPQRDVVSWNAMIAGYVQNGLIEDALKLFQEIPKRDVITWNTMMAGYAQCGDVENAVELFEKMPEQNLVSWNTMIAGYVQNGSVKEAFKLFQIMPERNVISWNAVISGFAQNGQVEEALKLFKTMPECNVVSWNAMIAGYSQNGQAENALKLFGQMQMVDMKPNTETFAIVLPACAALAVLEQGNEAHEVVIRSGFQSDVLVGNTLVGMYAKCGSIEDARKVFDRMRQQDSASLSAMIVGYAINGCSKESLELFEQMQFTGLKPDRVTFVGVLSACCHAGLVDEGRQYFDIMTRFYHITPAMEHYGCMIDLLGRAGCFDEANDLINKMPIKPDADMWGSLLSACRTHNNIDLGEKVAQHLIALNPQNPAPYVLLSNIYAAAGRWDDIGSVRNRMKDRKVKKKLGCSWIVIKKQVHAFLVGG</sequence>
<organism evidence="4">
    <name type="scientific">Picea sitchensis</name>
    <name type="common">Sitka spruce</name>
    <name type="synonym">Pinus sitchensis</name>
    <dbReference type="NCBI Taxonomy" id="3332"/>
    <lineage>
        <taxon>Eukaryota</taxon>
        <taxon>Viridiplantae</taxon>
        <taxon>Streptophyta</taxon>
        <taxon>Embryophyta</taxon>
        <taxon>Tracheophyta</taxon>
        <taxon>Spermatophyta</taxon>
        <taxon>Pinopsida</taxon>
        <taxon>Pinidae</taxon>
        <taxon>Conifers I</taxon>
        <taxon>Pinales</taxon>
        <taxon>Pinaceae</taxon>
        <taxon>Picea</taxon>
    </lineage>
</organism>
<dbReference type="SUPFAM" id="SSF81901">
    <property type="entry name" value="HCP-like"/>
    <property type="match status" value="1"/>
</dbReference>
<dbReference type="Pfam" id="PF20431">
    <property type="entry name" value="E_motif"/>
    <property type="match status" value="1"/>
</dbReference>
<dbReference type="OMA" id="VENGIWP"/>
<dbReference type="GO" id="GO:0009451">
    <property type="term" value="P:RNA modification"/>
    <property type="evidence" value="ECO:0007669"/>
    <property type="project" value="InterPro"/>
</dbReference>
<feature type="repeat" description="PPR" evidence="3">
    <location>
        <begin position="28"/>
        <end position="62"/>
    </location>
</feature>
<dbReference type="PANTHER" id="PTHR47926">
    <property type="entry name" value="PENTATRICOPEPTIDE REPEAT-CONTAINING PROTEIN"/>
    <property type="match status" value="1"/>
</dbReference>
<protein>
    <recommendedName>
        <fullName evidence="5">Pentacotripeptide-repeat region of PRORP domain-containing protein</fullName>
    </recommendedName>
</protein>
<feature type="repeat" description="PPR" evidence="3">
    <location>
        <begin position="259"/>
        <end position="293"/>
    </location>
</feature>
<evidence type="ECO:0000256" key="3">
    <source>
        <dbReference type="PROSITE-ProRule" id="PRU00708"/>
    </source>
</evidence>
<proteinExistence type="evidence at transcript level"/>